<dbReference type="AlphaFoldDB" id="A0A853PW91"/>
<reference evidence="1 2" key="1">
    <citation type="journal article" date="2016" name="PLoS ONE">
        <title>Genomic Diversity of Enterotoxigenic Strains of Bacteroides fragilis.</title>
        <authorList>
            <person name="Pierce J.V."/>
            <person name="Bernstein H.D."/>
        </authorList>
    </citation>
    <scope>NUCLEOTIDE SEQUENCE [LARGE SCALE GENOMIC DNA]</scope>
    <source>
        <strain evidence="1 2">20793-3</strain>
    </source>
</reference>
<protein>
    <submittedName>
        <fullName evidence="1">Uncharacterized protein</fullName>
    </submittedName>
</protein>
<evidence type="ECO:0000313" key="1">
    <source>
        <dbReference type="EMBL" id="OCR31736.1"/>
    </source>
</evidence>
<gene>
    <name evidence="1" type="ORF">AC094_25080</name>
</gene>
<comment type="caution">
    <text evidence="1">The sequence shown here is derived from an EMBL/GenBank/DDBJ whole genome shotgun (WGS) entry which is preliminary data.</text>
</comment>
<dbReference type="EMBL" id="LIDT01000024">
    <property type="protein sequence ID" value="OCR31736.1"/>
    <property type="molecule type" value="Genomic_DNA"/>
</dbReference>
<organism evidence="1 2">
    <name type="scientific">Bacteroides fragilis</name>
    <dbReference type="NCBI Taxonomy" id="817"/>
    <lineage>
        <taxon>Bacteria</taxon>
        <taxon>Pseudomonadati</taxon>
        <taxon>Bacteroidota</taxon>
        <taxon>Bacteroidia</taxon>
        <taxon>Bacteroidales</taxon>
        <taxon>Bacteroidaceae</taxon>
        <taxon>Bacteroides</taxon>
    </lineage>
</organism>
<evidence type="ECO:0000313" key="2">
    <source>
        <dbReference type="Proteomes" id="UP000093197"/>
    </source>
</evidence>
<accession>A0A853PW91</accession>
<sequence length="360" mass="42101">MGYVMKTIDSEIRNIIKYTVSSSYVSTIILNNDNVKLIMKYGNNVNDLKKDKDFLSKSIQTQNWILASMYPGARYINCVPNIPNAILDVVWDIISDFIFPGKKLAKIRKNITEYIKTAKKEYINYVESHEKYICDVQAQIDIINKRKPIMKDYILQKVVNKLCELGIDSQLGDYPMEFIDYRIFKMNEEFSYINKEFQLIQNDQYAQILEYIPMIPVFPYILTPILVKKKIKQLEEKFSQIQKQSRLVFEKMNSDNQKIKNLSIALNNIANIYTDINSKFIPTIENILDIISVKYYNNIKEIPDDLLYLLRTTTKFLKELAERRIIPKGNSSDIADSVIEASNDISVTYENLRNEFYKAA</sequence>
<proteinExistence type="predicted"/>
<dbReference type="Proteomes" id="UP000093197">
    <property type="component" value="Unassembled WGS sequence"/>
</dbReference>
<name>A0A853PW91_BACFG</name>